<dbReference type="UniPathway" id="UPA00219"/>
<evidence type="ECO:0000256" key="13">
    <source>
        <dbReference type="ARBA" id="ARBA00047833"/>
    </source>
</evidence>
<comment type="pathway">
    <text evidence="2 14">Cell wall biogenesis; peptidoglycan biosynthesis.</text>
</comment>
<dbReference type="GO" id="GO:0005524">
    <property type="term" value="F:ATP binding"/>
    <property type="evidence" value="ECO:0007669"/>
    <property type="project" value="UniProtKB-UniRule"/>
</dbReference>
<evidence type="ECO:0000256" key="7">
    <source>
        <dbReference type="ARBA" id="ARBA00022741"/>
    </source>
</evidence>
<dbReference type="HAMAP" id="MF_00046">
    <property type="entry name" value="MurC"/>
    <property type="match status" value="1"/>
</dbReference>
<comment type="subcellular location">
    <subcellularLocation>
        <location evidence="1 14">Cytoplasm</location>
    </subcellularLocation>
</comment>
<keyword evidence="12 14" id="KW-0961">Cell wall biogenesis/degradation</keyword>
<organism evidence="18 19">
    <name type="scientific">Ilumatobacter coccineus</name>
    <dbReference type="NCBI Taxonomy" id="467094"/>
    <lineage>
        <taxon>Bacteria</taxon>
        <taxon>Bacillati</taxon>
        <taxon>Actinomycetota</taxon>
        <taxon>Acidimicrobiia</taxon>
        <taxon>Acidimicrobiales</taxon>
        <taxon>Ilumatobacteraceae</taxon>
        <taxon>Ilumatobacter</taxon>
    </lineage>
</organism>
<dbReference type="Pfam" id="PF08245">
    <property type="entry name" value="Mur_ligase_M"/>
    <property type="match status" value="1"/>
</dbReference>
<dbReference type="Pfam" id="PF01225">
    <property type="entry name" value="Mur_ligase"/>
    <property type="match status" value="1"/>
</dbReference>
<protein>
    <recommendedName>
        <fullName evidence="3 14">UDP-N-acetylmuramate--L-alanine ligase</fullName>
        <ecNumber evidence="3 14">6.3.2.8</ecNumber>
    </recommendedName>
    <alternativeName>
        <fullName evidence="14">UDP-N-acetylmuramoyl-L-alanine synthetase</fullName>
    </alternativeName>
</protein>
<keyword evidence="6 14" id="KW-0132">Cell division</keyword>
<dbReference type="Proteomes" id="UP000230914">
    <property type="component" value="Unassembled WGS sequence"/>
</dbReference>
<dbReference type="InterPro" id="IPR036615">
    <property type="entry name" value="Mur_ligase_C_dom_sf"/>
</dbReference>
<evidence type="ECO:0000313" key="18">
    <source>
        <dbReference type="EMBL" id="PIE32844.1"/>
    </source>
</evidence>
<keyword evidence="11 14" id="KW-0131">Cell cycle</keyword>
<dbReference type="NCBIfam" id="TIGR01082">
    <property type="entry name" value="murC"/>
    <property type="match status" value="1"/>
</dbReference>
<dbReference type="EC" id="6.3.2.8" evidence="3 14"/>
<dbReference type="InterPro" id="IPR000713">
    <property type="entry name" value="Mur_ligase_N"/>
</dbReference>
<dbReference type="GO" id="GO:0005737">
    <property type="term" value="C:cytoplasm"/>
    <property type="evidence" value="ECO:0007669"/>
    <property type="project" value="UniProtKB-SubCell"/>
</dbReference>
<evidence type="ECO:0000259" key="16">
    <source>
        <dbReference type="Pfam" id="PF02875"/>
    </source>
</evidence>
<evidence type="ECO:0000256" key="1">
    <source>
        <dbReference type="ARBA" id="ARBA00004496"/>
    </source>
</evidence>
<dbReference type="InterPro" id="IPR036565">
    <property type="entry name" value="Mur-like_cat_sf"/>
</dbReference>
<sequence>MAKPVFFDLSSPRRLHVVGAGGGGMSAITQALAEMGHRVSGSDLHQSEVLDRLKRAGVTISIGHHAAHVEGCDAVTSSTAVPAHVAELTAARESSVEVLNRAQMLAAICHQARSIGIAGTHGKTTTASMVTEILDAAGWEPGFVIGAAVAKYRTNGRWTGSDWFVVEADESDRTHLALPLFAAVLTNIDVDHLDTYGSLEGIEHSFASYLSQVPGPKVVGGDDERARRVGRAHGAVLYGTSPDLDVRAVNIVSGAGSMTFDIERDGARLTTVELPLRGLYNVLNATGALTLAMELGIDPDLAADALSRFGGVARRFDIRGRHGGATFVDDYAHLGAEIKSVLGGARESADNWKRIVAVFQPNRYHRIAAIADDYADAFEAADLVVITDIYSSGTTPIPGVTGELIVKAIQAAHPDADVRWIPDRSDLIEFAAAELGEDEVCISMGCGDIETFPDEVVASRREVSM</sequence>
<evidence type="ECO:0000256" key="8">
    <source>
        <dbReference type="ARBA" id="ARBA00022840"/>
    </source>
</evidence>
<keyword evidence="10 14" id="KW-0573">Peptidoglycan synthesis</keyword>
<evidence type="ECO:0000259" key="17">
    <source>
        <dbReference type="Pfam" id="PF08245"/>
    </source>
</evidence>
<gene>
    <name evidence="14 18" type="primary">murC</name>
    <name evidence="18" type="ORF">CSA55_02810</name>
</gene>
<dbReference type="InterPro" id="IPR013221">
    <property type="entry name" value="Mur_ligase_cen"/>
</dbReference>
<dbReference type="Pfam" id="PF02875">
    <property type="entry name" value="Mur_ligase_C"/>
    <property type="match status" value="1"/>
</dbReference>
<name>A0A2G6KB26_9ACTN</name>
<evidence type="ECO:0000256" key="6">
    <source>
        <dbReference type="ARBA" id="ARBA00022618"/>
    </source>
</evidence>
<feature type="binding site" evidence="14">
    <location>
        <begin position="119"/>
        <end position="125"/>
    </location>
    <ligand>
        <name>ATP</name>
        <dbReference type="ChEBI" id="CHEBI:30616"/>
    </ligand>
</feature>
<dbReference type="GO" id="GO:0008360">
    <property type="term" value="P:regulation of cell shape"/>
    <property type="evidence" value="ECO:0007669"/>
    <property type="project" value="UniProtKB-KW"/>
</dbReference>
<evidence type="ECO:0000256" key="3">
    <source>
        <dbReference type="ARBA" id="ARBA00012211"/>
    </source>
</evidence>
<reference evidence="18 19" key="1">
    <citation type="submission" date="2017-10" db="EMBL/GenBank/DDBJ databases">
        <title>Novel microbial diversity and functional potential in the marine mammal oral microbiome.</title>
        <authorList>
            <person name="Dudek N.K."/>
            <person name="Sun C.L."/>
            <person name="Burstein D."/>
            <person name="Kantor R.S."/>
            <person name="Aliaga Goltsman D.S."/>
            <person name="Bik E.M."/>
            <person name="Thomas B.C."/>
            <person name="Banfield J.F."/>
            <person name="Relman D.A."/>
        </authorList>
    </citation>
    <scope>NUCLEOTIDE SEQUENCE [LARGE SCALE GENOMIC DNA]</scope>
    <source>
        <strain evidence="18">DOLJORAL78_61_10</strain>
    </source>
</reference>
<keyword evidence="5 14" id="KW-0436">Ligase</keyword>
<dbReference type="SUPFAM" id="SSF51984">
    <property type="entry name" value="MurCD N-terminal domain"/>
    <property type="match status" value="1"/>
</dbReference>
<dbReference type="Gene3D" id="3.40.50.720">
    <property type="entry name" value="NAD(P)-binding Rossmann-like Domain"/>
    <property type="match status" value="1"/>
</dbReference>
<accession>A0A2G6KB26</accession>
<dbReference type="PANTHER" id="PTHR43445:SF3">
    <property type="entry name" value="UDP-N-ACETYLMURAMATE--L-ALANINE LIGASE"/>
    <property type="match status" value="1"/>
</dbReference>
<dbReference type="Gene3D" id="3.40.1190.10">
    <property type="entry name" value="Mur-like, catalytic domain"/>
    <property type="match status" value="1"/>
</dbReference>
<evidence type="ECO:0000256" key="5">
    <source>
        <dbReference type="ARBA" id="ARBA00022598"/>
    </source>
</evidence>
<dbReference type="SUPFAM" id="SSF53244">
    <property type="entry name" value="MurD-like peptide ligases, peptide-binding domain"/>
    <property type="match status" value="1"/>
</dbReference>
<dbReference type="InterPro" id="IPR005758">
    <property type="entry name" value="UDP-N-AcMur_Ala_ligase_MurC"/>
</dbReference>
<feature type="domain" description="Mur ligase C-terminal" evidence="16">
    <location>
        <begin position="314"/>
        <end position="447"/>
    </location>
</feature>
<dbReference type="InterPro" id="IPR004101">
    <property type="entry name" value="Mur_ligase_C"/>
</dbReference>
<evidence type="ECO:0000256" key="14">
    <source>
        <dbReference type="HAMAP-Rule" id="MF_00046"/>
    </source>
</evidence>
<evidence type="ECO:0000259" key="15">
    <source>
        <dbReference type="Pfam" id="PF01225"/>
    </source>
</evidence>
<dbReference type="GO" id="GO:0009252">
    <property type="term" value="P:peptidoglycan biosynthetic process"/>
    <property type="evidence" value="ECO:0007669"/>
    <property type="project" value="UniProtKB-UniRule"/>
</dbReference>
<comment type="caution">
    <text evidence="18">The sequence shown here is derived from an EMBL/GenBank/DDBJ whole genome shotgun (WGS) entry which is preliminary data.</text>
</comment>
<dbReference type="SUPFAM" id="SSF53623">
    <property type="entry name" value="MurD-like peptide ligases, catalytic domain"/>
    <property type="match status" value="1"/>
</dbReference>
<comment type="similarity">
    <text evidence="14">Belongs to the MurCDEF family.</text>
</comment>
<keyword evidence="9 14" id="KW-0133">Cell shape</keyword>
<evidence type="ECO:0000256" key="11">
    <source>
        <dbReference type="ARBA" id="ARBA00023306"/>
    </source>
</evidence>
<keyword evidence="4 14" id="KW-0963">Cytoplasm</keyword>
<dbReference type="AlphaFoldDB" id="A0A2G6KB26"/>
<evidence type="ECO:0000256" key="10">
    <source>
        <dbReference type="ARBA" id="ARBA00022984"/>
    </source>
</evidence>
<dbReference type="EMBL" id="PDSL01000041">
    <property type="protein sequence ID" value="PIE32844.1"/>
    <property type="molecule type" value="Genomic_DNA"/>
</dbReference>
<dbReference type="InterPro" id="IPR050061">
    <property type="entry name" value="MurCDEF_pg_biosynth"/>
</dbReference>
<feature type="domain" description="Mur ligase N-terminal catalytic" evidence="15">
    <location>
        <begin position="15"/>
        <end position="111"/>
    </location>
</feature>
<evidence type="ECO:0000256" key="12">
    <source>
        <dbReference type="ARBA" id="ARBA00023316"/>
    </source>
</evidence>
<evidence type="ECO:0000256" key="2">
    <source>
        <dbReference type="ARBA" id="ARBA00004752"/>
    </source>
</evidence>
<comment type="function">
    <text evidence="14">Cell wall formation.</text>
</comment>
<evidence type="ECO:0000313" key="19">
    <source>
        <dbReference type="Proteomes" id="UP000230914"/>
    </source>
</evidence>
<feature type="domain" description="Mur ligase central" evidence="17">
    <location>
        <begin position="117"/>
        <end position="291"/>
    </location>
</feature>
<proteinExistence type="inferred from homology"/>
<keyword evidence="8 14" id="KW-0067">ATP-binding</keyword>
<keyword evidence="7 14" id="KW-0547">Nucleotide-binding</keyword>
<evidence type="ECO:0000256" key="4">
    <source>
        <dbReference type="ARBA" id="ARBA00022490"/>
    </source>
</evidence>
<comment type="catalytic activity">
    <reaction evidence="13 14">
        <text>UDP-N-acetyl-alpha-D-muramate + L-alanine + ATP = UDP-N-acetyl-alpha-D-muramoyl-L-alanine + ADP + phosphate + H(+)</text>
        <dbReference type="Rhea" id="RHEA:23372"/>
        <dbReference type="ChEBI" id="CHEBI:15378"/>
        <dbReference type="ChEBI" id="CHEBI:30616"/>
        <dbReference type="ChEBI" id="CHEBI:43474"/>
        <dbReference type="ChEBI" id="CHEBI:57972"/>
        <dbReference type="ChEBI" id="CHEBI:70757"/>
        <dbReference type="ChEBI" id="CHEBI:83898"/>
        <dbReference type="ChEBI" id="CHEBI:456216"/>
        <dbReference type="EC" id="6.3.2.8"/>
    </reaction>
</comment>
<dbReference type="Gene3D" id="3.90.190.20">
    <property type="entry name" value="Mur ligase, C-terminal domain"/>
    <property type="match status" value="1"/>
</dbReference>
<dbReference type="GO" id="GO:0008763">
    <property type="term" value="F:UDP-N-acetylmuramate-L-alanine ligase activity"/>
    <property type="evidence" value="ECO:0007669"/>
    <property type="project" value="UniProtKB-UniRule"/>
</dbReference>
<evidence type="ECO:0000256" key="9">
    <source>
        <dbReference type="ARBA" id="ARBA00022960"/>
    </source>
</evidence>
<dbReference type="PANTHER" id="PTHR43445">
    <property type="entry name" value="UDP-N-ACETYLMURAMATE--L-ALANINE LIGASE-RELATED"/>
    <property type="match status" value="1"/>
</dbReference>
<dbReference type="GO" id="GO:0051301">
    <property type="term" value="P:cell division"/>
    <property type="evidence" value="ECO:0007669"/>
    <property type="project" value="UniProtKB-KW"/>
</dbReference>
<dbReference type="GO" id="GO:0071555">
    <property type="term" value="P:cell wall organization"/>
    <property type="evidence" value="ECO:0007669"/>
    <property type="project" value="UniProtKB-KW"/>
</dbReference>